<dbReference type="Pfam" id="PF07519">
    <property type="entry name" value="Tannase"/>
    <property type="match status" value="1"/>
</dbReference>
<keyword evidence="4 8" id="KW-0732">Signal</keyword>
<evidence type="ECO:0000256" key="7">
    <source>
        <dbReference type="ARBA" id="ARBA00023157"/>
    </source>
</evidence>
<evidence type="ECO:0000256" key="2">
    <source>
        <dbReference type="ARBA" id="ARBA00022487"/>
    </source>
</evidence>
<evidence type="ECO:0000313" key="9">
    <source>
        <dbReference type="EMBL" id="PNF75978.1"/>
    </source>
</evidence>
<dbReference type="RefSeq" id="WP_102828688.1">
    <property type="nucleotide sequence ID" value="NZ_CP065721.1"/>
</dbReference>
<proteinExistence type="inferred from homology"/>
<evidence type="ECO:0000256" key="4">
    <source>
        <dbReference type="ARBA" id="ARBA00022729"/>
    </source>
</evidence>
<feature type="chain" id="PRO_5034117191" evidence="8">
    <location>
        <begin position="29"/>
        <end position="564"/>
    </location>
</feature>
<evidence type="ECO:0000256" key="1">
    <source>
        <dbReference type="ARBA" id="ARBA00006249"/>
    </source>
</evidence>
<dbReference type="AlphaFoldDB" id="A0A8E2QBX5"/>
<dbReference type="GO" id="GO:0046872">
    <property type="term" value="F:metal ion binding"/>
    <property type="evidence" value="ECO:0007669"/>
    <property type="project" value="UniProtKB-KW"/>
</dbReference>
<reference evidence="9 10" key="1">
    <citation type="submission" date="2018-01" db="EMBL/GenBank/DDBJ databases">
        <title>Denitrification phenotypes of diverse strains of Pseudomonas stutzeri.</title>
        <authorList>
            <person name="Milligan D.A."/>
            <person name="Bergaust L."/>
            <person name="Bakken L.R."/>
            <person name="Frostegard A."/>
        </authorList>
    </citation>
    <scope>NUCLEOTIDE SEQUENCE [LARGE SCALE GENOMIC DNA]</scope>
    <source>
        <strain evidence="9 10">DSM 50238</strain>
    </source>
</reference>
<keyword evidence="3" id="KW-0479">Metal-binding</keyword>
<evidence type="ECO:0000256" key="5">
    <source>
        <dbReference type="ARBA" id="ARBA00022801"/>
    </source>
</evidence>
<dbReference type="PANTHER" id="PTHR33938:SF15">
    <property type="entry name" value="FERULOYL ESTERASE B-RELATED"/>
    <property type="match status" value="1"/>
</dbReference>
<feature type="signal peptide" evidence="8">
    <location>
        <begin position="1"/>
        <end position="28"/>
    </location>
</feature>
<organism evidence="9 10">
    <name type="scientific">Stutzerimonas degradans</name>
    <dbReference type="NCBI Taxonomy" id="2968968"/>
    <lineage>
        <taxon>Bacteria</taxon>
        <taxon>Pseudomonadati</taxon>
        <taxon>Pseudomonadota</taxon>
        <taxon>Gammaproteobacteria</taxon>
        <taxon>Pseudomonadales</taxon>
        <taxon>Pseudomonadaceae</taxon>
        <taxon>Stutzerimonas</taxon>
    </lineage>
</organism>
<keyword evidence="5 9" id="KW-0378">Hydrolase</keyword>
<keyword evidence="2" id="KW-0719">Serine esterase</keyword>
<keyword evidence="6" id="KW-0106">Calcium</keyword>
<evidence type="ECO:0000313" key="10">
    <source>
        <dbReference type="Proteomes" id="UP000235881"/>
    </source>
</evidence>
<dbReference type="EMBL" id="POUK01000004">
    <property type="protein sequence ID" value="PNF75978.1"/>
    <property type="molecule type" value="Genomic_DNA"/>
</dbReference>
<dbReference type="Gene3D" id="3.40.50.1820">
    <property type="entry name" value="alpha/beta hydrolase"/>
    <property type="match status" value="2"/>
</dbReference>
<gene>
    <name evidence="9" type="ORF">CXK95_11160</name>
</gene>
<evidence type="ECO:0000256" key="8">
    <source>
        <dbReference type="SAM" id="SignalP"/>
    </source>
</evidence>
<keyword evidence="10" id="KW-1185">Reference proteome</keyword>
<evidence type="ECO:0000256" key="6">
    <source>
        <dbReference type="ARBA" id="ARBA00022837"/>
    </source>
</evidence>
<accession>A0A8E2QBX5</accession>
<dbReference type="InterPro" id="IPR011118">
    <property type="entry name" value="Tannase/feruloyl_esterase"/>
</dbReference>
<dbReference type="InterPro" id="IPR029058">
    <property type="entry name" value="AB_hydrolase_fold"/>
</dbReference>
<dbReference type="SUPFAM" id="SSF53474">
    <property type="entry name" value="alpha/beta-Hydrolases"/>
    <property type="match status" value="1"/>
</dbReference>
<name>A0A8E2QBX5_9GAMM</name>
<sequence length="564" mass="60638">MIVHPVIVSIRRLTPLALALWFASPTHAADCATLLGSEIPAEAIGLPTRGAQVVAANAVAAGGSAPQTFGAYCDISAEIRPIDRAAPPIRMRLALPEQWNHKALMLGGGGYNGTLPNVVGNVPAGPLDQPTPLGRGYAVFGSDSGHAFDPLSPGGFAWNDEALANYAHDALKKTRDAAVYLIRQRYGTAPERSYFAGGSTGGREALAVAQQWPTDFHGVIALYPAYNALALDLQFGRITRALAAPGAFPSLEQRAALLEAAMQACDGLDGVRDGVISHQAACNARFDPARAKLDGRPLRCPDGTSSSPRCLSDAQIHALRVFNTPIRFDFPLASGETHYPGFNTWGTDLGRPGDGVQLVVNRLGLNTLQPTYPMPVHGTGFADGAPYHAGFWDEWVRHFVTRNPTFNSLTLDPQNPGPWQARISELSLRQDVNETDLSAFANNGGKLLMAHGTSDQLVSTRASAEYYQRLRRDMGPGRTRQFMRYYEIPGYGHAASTVFNAAWDSLTALENWVERGIAPRRQIVADSVGVPGRTRPLCEYPGWPKYVGKGAVDAASSFVCVNAR</sequence>
<dbReference type="PANTHER" id="PTHR33938">
    <property type="entry name" value="FERULOYL ESTERASE B-RELATED"/>
    <property type="match status" value="1"/>
</dbReference>
<protein>
    <submittedName>
        <fullName evidence="9">Tannase/feruloyl esterase family alpha/beta hydrolase</fullName>
    </submittedName>
</protein>
<dbReference type="GO" id="GO:0052689">
    <property type="term" value="F:carboxylic ester hydrolase activity"/>
    <property type="evidence" value="ECO:0007669"/>
    <property type="project" value="UniProtKB-KW"/>
</dbReference>
<comment type="caution">
    <text evidence="9">The sequence shown here is derived from an EMBL/GenBank/DDBJ whole genome shotgun (WGS) entry which is preliminary data.</text>
</comment>
<keyword evidence="7" id="KW-1015">Disulfide bond</keyword>
<comment type="similarity">
    <text evidence="1">Belongs to the tannase family.</text>
</comment>
<evidence type="ECO:0000256" key="3">
    <source>
        <dbReference type="ARBA" id="ARBA00022723"/>
    </source>
</evidence>
<dbReference type="Proteomes" id="UP000235881">
    <property type="component" value="Unassembled WGS sequence"/>
</dbReference>